<dbReference type="PANTHER" id="PTHR13507:SF0">
    <property type="entry name" value="PRKR-INTERACTING PROTEIN 1"/>
    <property type="match status" value="1"/>
</dbReference>
<evidence type="ECO:0008006" key="5">
    <source>
        <dbReference type="Google" id="ProtNLM"/>
    </source>
</evidence>
<dbReference type="STRING" id="667725.A0A0L0FB94"/>
<gene>
    <name evidence="3" type="ORF">SARC_13448</name>
</gene>
<organism evidence="3 4">
    <name type="scientific">Sphaeroforma arctica JP610</name>
    <dbReference type="NCBI Taxonomy" id="667725"/>
    <lineage>
        <taxon>Eukaryota</taxon>
        <taxon>Ichthyosporea</taxon>
        <taxon>Ichthyophonida</taxon>
        <taxon>Sphaeroforma</taxon>
    </lineage>
</organism>
<evidence type="ECO:0000256" key="2">
    <source>
        <dbReference type="SAM" id="SignalP"/>
    </source>
</evidence>
<reference evidence="3 4" key="1">
    <citation type="submission" date="2011-02" db="EMBL/GenBank/DDBJ databases">
        <title>The Genome Sequence of Sphaeroforma arctica JP610.</title>
        <authorList>
            <consortium name="The Broad Institute Genome Sequencing Platform"/>
            <person name="Russ C."/>
            <person name="Cuomo C."/>
            <person name="Young S.K."/>
            <person name="Zeng Q."/>
            <person name="Gargeya S."/>
            <person name="Alvarado L."/>
            <person name="Berlin A."/>
            <person name="Chapman S.B."/>
            <person name="Chen Z."/>
            <person name="Freedman E."/>
            <person name="Gellesch M."/>
            <person name="Goldberg J."/>
            <person name="Griggs A."/>
            <person name="Gujja S."/>
            <person name="Heilman E."/>
            <person name="Heiman D."/>
            <person name="Howarth C."/>
            <person name="Mehta T."/>
            <person name="Neiman D."/>
            <person name="Pearson M."/>
            <person name="Roberts A."/>
            <person name="Saif S."/>
            <person name="Shea T."/>
            <person name="Shenoy N."/>
            <person name="Sisk P."/>
            <person name="Stolte C."/>
            <person name="Sykes S."/>
            <person name="White J."/>
            <person name="Yandava C."/>
            <person name="Burger G."/>
            <person name="Gray M.W."/>
            <person name="Holland P.W.H."/>
            <person name="King N."/>
            <person name="Lang F.B.F."/>
            <person name="Roger A.J."/>
            <person name="Ruiz-Trillo I."/>
            <person name="Haas B."/>
            <person name="Nusbaum C."/>
            <person name="Birren B."/>
        </authorList>
    </citation>
    <scope>NUCLEOTIDE SEQUENCE [LARGE SCALE GENOMIC DNA]</scope>
    <source>
        <strain evidence="3 4">JP610</strain>
    </source>
</reference>
<evidence type="ECO:0000256" key="1">
    <source>
        <dbReference type="SAM" id="MobiDB-lite"/>
    </source>
</evidence>
<dbReference type="eggNOG" id="KOG4055">
    <property type="taxonomic scope" value="Eukaryota"/>
</dbReference>
<feature type="compositionally biased region" description="Basic residues" evidence="1">
    <location>
        <begin position="111"/>
        <end position="122"/>
    </location>
</feature>
<dbReference type="OrthoDB" id="10067079at2759"/>
<accession>A0A0L0FB94</accession>
<feature type="chain" id="PRO_5005537926" description="DUF1168 domain-containing protein" evidence="2">
    <location>
        <begin position="24"/>
        <end position="180"/>
    </location>
</feature>
<dbReference type="Proteomes" id="UP000054560">
    <property type="component" value="Unassembled WGS sequence"/>
</dbReference>
<feature type="region of interest" description="Disordered" evidence="1">
    <location>
        <begin position="77"/>
        <end position="180"/>
    </location>
</feature>
<feature type="signal peptide" evidence="2">
    <location>
        <begin position="1"/>
        <end position="23"/>
    </location>
</feature>
<evidence type="ECO:0000313" key="4">
    <source>
        <dbReference type="Proteomes" id="UP000054560"/>
    </source>
</evidence>
<proteinExistence type="predicted"/>
<dbReference type="GO" id="GO:0003725">
    <property type="term" value="F:double-stranded RNA binding"/>
    <property type="evidence" value="ECO:0007669"/>
    <property type="project" value="InterPro"/>
</dbReference>
<evidence type="ECO:0000313" key="3">
    <source>
        <dbReference type="EMBL" id="KNC73992.1"/>
    </source>
</evidence>
<sequence>MFVSLAIAFILISIFNSTFLCLSAQIDKPLNIPERPKDKGAPKPKEFFRNVMGSTAGAGSGEFHVFRATRRHEYARSAYYDAQQKKDEKDTAFAEKRMREEDELQKAAEKRRAKRQKKKAKKNSNNAEDTEPEIKKMMARPADLDADDEPKASETSADKKTLSNTEAKEATTADRSESAV</sequence>
<dbReference type="GO" id="GO:0004860">
    <property type="term" value="F:protein kinase inhibitor activity"/>
    <property type="evidence" value="ECO:0007669"/>
    <property type="project" value="TreeGrafter"/>
</dbReference>
<dbReference type="InterPro" id="IPR009548">
    <property type="entry name" value="Prkrip1"/>
</dbReference>
<dbReference type="PANTHER" id="PTHR13507">
    <property type="entry name" value="PRKR-INTERACTING PROTEIN 1"/>
    <property type="match status" value="1"/>
</dbReference>
<feature type="compositionally biased region" description="Basic and acidic residues" evidence="1">
    <location>
        <begin position="83"/>
        <end position="110"/>
    </location>
</feature>
<dbReference type="GeneID" id="25913952"/>
<protein>
    <recommendedName>
        <fullName evidence="5">DUF1168 domain-containing protein</fullName>
    </recommendedName>
</protein>
<dbReference type="GO" id="GO:0019901">
    <property type="term" value="F:protein kinase binding"/>
    <property type="evidence" value="ECO:0007669"/>
    <property type="project" value="TreeGrafter"/>
</dbReference>
<dbReference type="RefSeq" id="XP_014147894.1">
    <property type="nucleotide sequence ID" value="XM_014292419.1"/>
</dbReference>
<dbReference type="AlphaFoldDB" id="A0A0L0FB94"/>
<keyword evidence="4" id="KW-1185">Reference proteome</keyword>
<name>A0A0L0FB94_9EUKA</name>
<feature type="compositionally biased region" description="Basic and acidic residues" evidence="1">
    <location>
        <begin position="149"/>
        <end position="180"/>
    </location>
</feature>
<dbReference type="Pfam" id="PF06658">
    <property type="entry name" value="DUF1168"/>
    <property type="match status" value="1"/>
</dbReference>
<keyword evidence="2" id="KW-0732">Signal</keyword>
<dbReference type="EMBL" id="KQ244900">
    <property type="protein sequence ID" value="KNC73992.1"/>
    <property type="molecule type" value="Genomic_DNA"/>
</dbReference>
<dbReference type="GO" id="GO:0005730">
    <property type="term" value="C:nucleolus"/>
    <property type="evidence" value="ECO:0007669"/>
    <property type="project" value="TreeGrafter"/>
</dbReference>